<dbReference type="HOGENOM" id="CLU_1713289_0_0_1"/>
<gene>
    <name evidence="2" type="ORF">FIBRA_04935</name>
</gene>
<evidence type="ECO:0000256" key="1">
    <source>
        <dbReference type="SAM" id="MobiDB-lite"/>
    </source>
</evidence>
<dbReference type="GeneID" id="24097734"/>
<accession>J4G870</accession>
<dbReference type="AlphaFoldDB" id="J4G870"/>
<dbReference type="Proteomes" id="UP000006352">
    <property type="component" value="Unassembled WGS sequence"/>
</dbReference>
<name>J4G870_9APHY</name>
<sequence>MDASGPPTGRRKAGVWAGRHTEALEKHDTDRDVYGERGCGEEANGNESSLEKTKDGDMRGGVQAAEGAETRARDVFTGSLSSSRPTTCGQFRTLLPLPPSGSSNDGPPSAGNIRQAGRHPPVSLVHSSQDRPAQPYLMIFALPVLLLAFFCQL</sequence>
<feature type="compositionally biased region" description="Low complexity" evidence="1">
    <location>
        <begin position="100"/>
        <end position="111"/>
    </location>
</feature>
<feature type="compositionally biased region" description="Polar residues" evidence="1">
    <location>
        <begin position="78"/>
        <end position="90"/>
    </location>
</feature>
<keyword evidence="3" id="KW-1185">Reference proteome</keyword>
<dbReference type="InParanoid" id="J4G870"/>
<dbReference type="EMBL" id="HE797094">
    <property type="protein sequence ID" value="CCM02823.1"/>
    <property type="molecule type" value="Genomic_DNA"/>
</dbReference>
<reference evidence="2 3" key="1">
    <citation type="journal article" date="2012" name="Appl. Environ. Microbiol.">
        <title>Short-read sequencing for genomic analysis of the brown rot fungus Fibroporia radiculosa.</title>
        <authorList>
            <person name="Tang J.D."/>
            <person name="Perkins A.D."/>
            <person name="Sonstegard T.S."/>
            <person name="Schroeder S.G."/>
            <person name="Burgess S.C."/>
            <person name="Diehl S.V."/>
        </authorList>
    </citation>
    <scope>NUCLEOTIDE SEQUENCE [LARGE SCALE GENOMIC DNA]</scope>
    <source>
        <strain evidence="2 3">TFFH 294</strain>
    </source>
</reference>
<dbReference type="RefSeq" id="XP_012182106.1">
    <property type="nucleotide sequence ID" value="XM_012326716.1"/>
</dbReference>
<evidence type="ECO:0000313" key="3">
    <source>
        <dbReference type="Proteomes" id="UP000006352"/>
    </source>
</evidence>
<organism evidence="2 3">
    <name type="scientific">Fibroporia radiculosa</name>
    <dbReference type="NCBI Taxonomy" id="599839"/>
    <lineage>
        <taxon>Eukaryota</taxon>
        <taxon>Fungi</taxon>
        <taxon>Dikarya</taxon>
        <taxon>Basidiomycota</taxon>
        <taxon>Agaricomycotina</taxon>
        <taxon>Agaricomycetes</taxon>
        <taxon>Polyporales</taxon>
        <taxon>Fibroporiaceae</taxon>
        <taxon>Fibroporia</taxon>
    </lineage>
</organism>
<protein>
    <submittedName>
        <fullName evidence="2">Uncharacterized protein</fullName>
    </submittedName>
</protein>
<feature type="compositionally biased region" description="Basic and acidic residues" evidence="1">
    <location>
        <begin position="49"/>
        <end position="58"/>
    </location>
</feature>
<feature type="compositionally biased region" description="Basic and acidic residues" evidence="1">
    <location>
        <begin position="19"/>
        <end position="40"/>
    </location>
</feature>
<evidence type="ECO:0000313" key="2">
    <source>
        <dbReference type="EMBL" id="CCM02823.1"/>
    </source>
</evidence>
<feature type="region of interest" description="Disordered" evidence="1">
    <location>
        <begin position="1"/>
        <end position="127"/>
    </location>
</feature>
<proteinExistence type="predicted"/>